<dbReference type="Proteomes" id="UP000256970">
    <property type="component" value="Unassembled WGS sequence"/>
</dbReference>
<keyword evidence="7" id="KW-1185">Reference proteome</keyword>
<evidence type="ECO:0000256" key="2">
    <source>
        <dbReference type="PROSITE-ProRule" id="PRU00176"/>
    </source>
</evidence>
<dbReference type="Gene3D" id="3.30.70.330">
    <property type="match status" value="2"/>
</dbReference>
<dbReference type="AlphaFoldDB" id="A0A383VUR0"/>
<dbReference type="GO" id="GO:0005737">
    <property type="term" value="C:cytoplasm"/>
    <property type="evidence" value="ECO:0007669"/>
    <property type="project" value="TreeGrafter"/>
</dbReference>
<feature type="compositionally biased region" description="Basic and acidic residues" evidence="3">
    <location>
        <begin position="91"/>
        <end position="103"/>
    </location>
</feature>
<accession>A0A383VUR0</accession>
<feature type="domain" description="RRM" evidence="4">
    <location>
        <begin position="18"/>
        <end position="95"/>
    </location>
</feature>
<feature type="region of interest" description="Disordered" evidence="3">
    <location>
        <begin position="91"/>
        <end position="139"/>
    </location>
</feature>
<protein>
    <recommendedName>
        <fullName evidence="4">RRM domain-containing protein</fullName>
    </recommendedName>
</protein>
<dbReference type="PANTHER" id="PTHR23003:SF3">
    <property type="entry name" value="FI21236P1-RELATED"/>
    <property type="match status" value="1"/>
</dbReference>
<evidence type="ECO:0000313" key="6">
    <source>
        <dbReference type="EMBL" id="SZX76248.1"/>
    </source>
</evidence>
<dbReference type="InterPro" id="IPR012677">
    <property type="entry name" value="Nucleotide-bd_a/b_plait_sf"/>
</dbReference>
<dbReference type="STRING" id="3088.A0A383VUR0"/>
<dbReference type="FunFam" id="3.30.70.330:FF:000034">
    <property type="entry name" value="heterogeneous nuclear ribonucleoprotein M isoform X1"/>
    <property type="match status" value="1"/>
</dbReference>
<reference evidence="5 7" key="1">
    <citation type="submission" date="2016-10" db="EMBL/GenBank/DDBJ databases">
        <authorList>
            <person name="Cai Z."/>
        </authorList>
    </citation>
    <scope>NUCLEOTIDE SEQUENCE [LARGE SCALE GENOMIC DNA]</scope>
</reference>
<dbReference type="PANTHER" id="PTHR23003">
    <property type="entry name" value="RNA RECOGNITION MOTIF RRM DOMAIN CONTAINING PROTEIN"/>
    <property type="match status" value="1"/>
</dbReference>
<dbReference type="InterPro" id="IPR050374">
    <property type="entry name" value="RRT5_SRSF_SR"/>
</dbReference>
<keyword evidence="1 2" id="KW-0694">RNA-binding</keyword>
<evidence type="ECO:0000313" key="5">
    <source>
        <dbReference type="EMBL" id="SZX68579.1"/>
    </source>
</evidence>
<evidence type="ECO:0000256" key="1">
    <source>
        <dbReference type="ARBA" id="ARBA00022884"/>
    </source>
</evidence>
<dbReference type="CDD" id="cd00590">
    <property type="entry name" value="RRM_SF"/>
    <property type="match status" value="1"/>
</dbReference>
<dbReference type="EMBL" id="FNXT01001253">
    <property type="protein sequence ID" value="SZX76248.1"/>
    <property type="molecule type" value="Genomic_DNA"/>
</dbReference>
<name>A0A383VUR0_TETOB</name>
<feature type="domain" description="RRM" evidence="4">
    <location>
        <begin position="141"/>
        <end position="218"/>
    </location>
</feature>
<evidence type="ECO:0000313" key="7">
    <source>
        <dbReference type="Proteomes" id="UP000256970"/>
    </source>
</evidence>
<evidence type="ECO:0000256" key="3">
    <source>
        <dbReference type="SAM" id="MobiDB-lite"/>
    </source>
</evidence>
<dbReference type="GO" id="GO:0005634">
    <property type="term" value="C:nucleus"/>
    <property type="evidence" value="ECO:0007669"/>
    <property type="project" value="TreeGrafter"/>
</dbReference>
<dbReference type="PROSITE" id="PS50102">
    <property type="entry name" value="RRM"/>
    <property type="match status" value="2"/>
</dbReference>
<dbReference type="Pfam" id="PF00076">
    <property type="entry name" value="RRM_1"/>
    <property type="match status" value="2"/>
</dbReference>
<gene>
    <name evidence="6" type="ORF">BQ4739_LOCUS16641</name>
    <name evidence="5" type="ORF">BQ4739_LOCUS8921</name>
</gene>
<dbReference type="InterPro" id="IPR000504">
    <property type="entry name" value="RRM_dom"/>
</dbReference>
<proteinExistence type="predicted"/>
<sequence>MAAEGQNGGDDGMMRIGKRCYVSNLAWKTSWQDLKDKFRECGQVVYANVTRGDDGRSKGWGIVEFENPDEAIAAVNTLNGTDLGGRRIAVREDREDRDVKQSLEGEEGAAAAPRPARAPRGRGRGRGRGPRAPIEGEPSGFQVCVQGIPWKFTWKELKELLAECGEVERADVMSAPDGRSKGWGTVRFTTKEAANAAIEQFHGSSLEGRTLTVFLDKKA</sequence>
<feature type="compositionally biased region" description="Basic residues" evidence="3">
    <location>
        <begin position="117"/>
        <end position="129"/>
    </location>
</feature>
<dbReference type="InterPro" id="IPR035979">
    <property type="entry name" value="RBD_domain_sf"/>
</dbReference>
<dbReference type="SMART" id="SM00360">
    <property type="entry name" value="RRM"/>
    <property type="match status" value="2"/>
</dbReference>
<evidence type="ECO:0000259" key="4">
    <source>
        <dbReference type="PROSITE" id="PS50102"/>
    </source>
</evidence>
<dbReference type="EMBL" id="FNXT01000866">
    <property type="protein sequence ID" value="SZX68579.1"/>
    <property type="molecule type" value="Genomic_DNA"/>
</dbReference>
<dbReference type="GO" id="GO:0003729">
    <property type="term" value="F:mRNA binding"/>
    <property type="evidence" value="ECO:0007669"/>
    <property type="project" value="TreeGrafter"/>
</dbReference>
<organism evidence="5 7">
    <name type="scientific">Tetradesmus obliquus</name>
    <name type="common">Green alga</name>
    <name type="synonym">Acutodesmus obliquus</name>
    <dbReference type="NCBI Taxonomy" id="3088"/>
    <lineage>
        <taxon>Eukaryota</taxon>
        <taxon>Viridiplantae</taxon>
        <taxon>Chlorophyta</taxon>
        <taxon>core chlorophytes</taxon>
        <taxon>Chlorophyceae</taxon>
        <taxon>CS clade</taxon>
        <taxon>Sphaeropleales</taxon>
        <taxon>Scenedesmaceae</taxon>
        <taxon>Tetradesmus</taxon>
    </lineage>
</organism>
<dbReference type="SUPFAM" id="SSF54928">
    <property type="entry name" value="RNA-binding domain, RBD"/>
    <property type="match status" value="2"/>
</dbReference>